<reference evidence="1 2" key="1">
    <citation type="journal article" date="2019" name="Sci. Rep.">
        <title>Orb-weaving spider Araneus ventricosus genome elucidates the spidroin gene catalogue.</title>
        <authorList>
            <person name="Kono N."/>
            <person name="Nakamura H."/>
            <person name="Ohtoshi R."/>
            <person name="Moran D.A.P."/>
            <person name="Shinohara A."/>
            <person name="Yoshida Y."/>
            <person name="Fujiwara M."/>
            <person name="Mori M."/>
            <person name="Tomita M."/>
            <person name="Arakawa K."/>
        </authorList>
    </citation>
    <scope>NUCLEOTIDE SEQUENCE [LARGE SCALE GENOMIC DNA]</scope>
</reference>
<gene>
    <name evidence="1" type="ORF">AVEN_103400_1</name>
</gene>
<keyword evidence="2" id="KW-1185">Reference proteome</keyword>
<sequence length="135" mass="14826">MGLWRNRARNIRTSHCEAENLSVGYGHREGESEISLRNLISAPMRGPRELATLIPAFSHGKPTDPLWSRRRHLLHWKYNYWLDFLTKLSLPASKSESFLHSAPPLSREVAAASGGSTGLGTVVAGALGTTKSTGF</sequence>
<comment type="caution">
    <text evidence="1">The sequence shown here is derived from an EMBL/GenBank/DDBJ whole genome shotgun (WGS) entry which is preliminary data.</text>
</comment>
<accession>A0A4Y2K2G5</accession>
<dbReference type="AlphaFoldDB" id="A0A4Y2K2G5"/>
<evidence type="ECO:0000313" key="2">
    <source>
        <dbReference type="Proteomes" id="UP000499080"/>
    </source>
</evidence>
<evidence type="ECO:0000313" key="1">
    <source>
        <dbReference type="EMBL" id="GBM96504.1"/>
    </source>
</evidence>
<proteinExistence type="predicted"/>
<dbReference type="Proteomes" id="UP000499080">
    <property type="component" value="Unassembled WGS sequence"/>
</dbReference>
<name>A0A4Y2K2G5_ARAVE</name>
<organism evidence="1 2">
    <name type="scientific">Araneus ventricosus</name>
    <name type="common">Orbweaver spider</name>
    <name type="synonym">Epeira ventricosa</name>
    <dbReference type="NCBI Taxonomy" id="182803"/>
    <lineage>
        <taxon>Eukaryota</taxon>
        <taxon>Metazoa</taxon>
        <taxon>Ecdysozoa</taxon>
        <taxon>Arthropoda</taxon>
        <taxon>Chelicerata</taxon>
        <taxon>Arachnida</taxon>
        <taxon>Araneae</taxon>
        <taxon>Araneomorphae</taxon>
        <taxon>Entelegynae</taxon>
        <taxon>Araneoidea</taxon>
        <taxon>Araneidae</taxon>
        <taxon>Araneus</taxon>
    </lineage>
</organism>
<dbReference type="EMBL" id="BGPR01004148">
    <property type="protein sequence ID" value="GBM96504.1"/>
    <property type="molecule type" value="Genomic_DNA"/>
</dbReference>
<protein>
    <submittedName>
        <fullName evidence="1">Uncharacterized protein</fullName>
    </submittedName>
</protein>